<dbReference type="RefSeq" id="WP_348391351.1">
    <property type="nucleotide sequence ID" value="NZ_CP134145.1"/>
</dbReference>
<protein>
    <recommendedName>
        <fullName evidence="4">Letm1 RBD domain-containing protein</fullName>
    </recommendedName>
</protein>
<name>A0ABY9TTT1_9GAMM</name>
<dbReference type="EMBL" id="CP134145">
    <property type="protein sequence ID" value="WNC72232.1"/>
    <property type="molecule type" value="Genomic_DNA"/>
</dbReference>
<keyword evidence="1" id="KW-0812">Transmembrane</keyword>
<evidence type="ECO:0000313" key="3">
    <source>
        <dbReference type="Proteomes" id="UP001258994"/>
    </source>
</evidence>
<organism evidence="2 3">
    <name type="scientific">Thalassotalea psychrophila</name>
    <dbReference type="NCBI Taxonomy" id="3065647"/>
    <lineage>
        <taxon>Bacteria</taxon>
        <taxon>Pseudomonadati</taxon>
        <taxon>Pseudomonadota</taxon>
        <taxon>Gammaproteobacteria</taxon>
        <taxon>Alteromonadales</taxon>
        <taxon>Colwelliaceae</taxon>
        <taxon>Thalassotalea</taxon>
    </lineage>
</organism>
<gene>
    <name evidence="2" type="ORF">RGQ13_19245</name>
</gene>
<keyword evidence="1" id="KW-1133">Transmembrane helix</keyword>
<accession>A0ABY9TTT1</accession>
<sequence>MKLRVFIFKAPFRVIRIQRRRSVYRFKRQMLILKIALSQEKAETKEMLSIYKKYTRRQATADEMQVANKQFIDLLKGLGLGVFAVLPFAPITIPVMIKLSRLVGVEILPSSFSEDHKNKQQSKKKDA</sequence>
<evidence type="ECO:0000256" key="1">
    <source>
        <dbReference type="SAM" id="Phobius"/>
    </source>
</evidence>
<keyword evidence="3" id="KW-1185">Reference proteome</keyword>
<evidence type="ECO:0008006" key="4">
    <source>
        <dbReference type="Google" id="ProtNLM"/>
    </source>
</evidence>
<dbReference type="Proteomes" id="UP001258994">
    <property type="component" value="Chromosome"/>
</dbReference>
<feature type="transmembrane region" description="Helical" evidence="1">
    <location>
        <begin position="78"/>
        <end position="97"/>
    </location>
</feature>
<keyword evidence="1" id="KW-0472">Membrane</keyword>
<reference evidence="3" key="1">
    <citation type="submission" date="2023-09" db="EMBL/GenBank/DDBJ databases">
        <authorList>
            <person name="Li S."/>
            <person name="Li X."/>
            <person name="Zhang C."/>
            <person name="Zhao Z."/>
        </authorList>
    </citation>
    <scope>NUCLEOTIDE SEQUENCE [LARGE SCALE GENOMIC DNA]</scope>
    <source>
        <strain evidence="3">SQ149</strain>
    </source>
</reference>
<proteinExistence type="predicted"/>
<evidence type="ECO:0000313" key="2">
    <source>
        <dbReference type="EMBL" id="WNC72232.1"/>
    </source>
</evidence>